<dbReference type="PANTHER" id="PTHR31221">
    <property type="entry name" value="WRKY TRANSCRIPTION FACTOR PROTEIN 1-RELATED"/>
    <property type="match status" value="1"/>
</dbReference>
<keyword evidence="5" id="KW-0539">Nucleus</keyword>
<evidence type="ECO:0000256" key="3">
    <source>
        <dbReference type="ARBA" id="ARBA00023125"/>
    </source>
</evidence>
<dbReference type="SMART" id="SM00774">
    <property type="entry name" value="WRKY"/>
    <property type="match status" value="1"/>
</dbReference>
<dbReference type="GO" id="GO:0003700">
    <property type="term" value="F:DNA-binding transcription factor activity"/>
    <property type="evidence" value="ECO:0007669"/>
    <property type="project" value="InterPro"/>
</dbReference>
<accession>A0A8S0PS40</accession>
<dbReference type="GO" id="GO:0043565">
    <property type="term" value="F:sequence-specific DNA binding"/>
    <property type="evidence" value="ECO:0007669"/>
    <property type="project" value="InterPro"/>
</dbReference>
<dbReference type="Gramene" id="OE9A104895T2">
    <property type="protein sequence ID" value="OE9A104895C2"/>
    <property type="gene ID" value="OE9A104895"/>
</dbReference>
<evidence type="ECO:0000256" key="4">
    <source>
        <dbReference type="ARBA" id="ARBA00023163"/>
    </source>
</evidence>
<keyword evidence="2" id="KW-0805">Transcription regulation</keyword>
<dbReference type="OrthoDB" id="1915472at2759"/>
<evidence type="ECO:0000259" key="6">
    <source>
        <dbReference type="PROSITE" id="PS50811"/>
    </source>
</evidence>
<dbReference type="Pfam" id="PF03106">
    <property type="entry name" value="WRKY"/>
    <property type="match status" value="1"/>
</dbReference>
<dbReference type="SUPFAM" id="SSF118290">
    <property type="entry name" value="WRKY DNA-binding domain"/>
    <property type="match status" value="1"/>
</dbReference>
<dbReference type="GO" id="GO:0005634">
    <property type="term" value="C:nucleus"/>
    <property type="evidence" value="ECO:0007669"/>
    <property type="project" value="UniProtKB-SubCell"/>
</dbReference>
<dbReference type="PANTHER" id="PTHR31221:SF83">
    <property type="entry name" value="WRKY TRANSCRIPTION FACTOR 75-RELATED"/>
    <property type="match status" value="1"/>
</dbReference>
<keyword evidence="8" id="KW-1185">Reference proteome</keyword>
<dbReference type="FunFam" id="2.20.25.80:FF:000003">
    <property type="entry name" value="WRKY transcription factor 57"/>
    <property type="match status" value="1"/>
</dbReference>
<organism evidence="7 8">
    <name type="scientific">Olea europaea subsp. europaea</name>
    <dbReference type="NCBI Taxonomy" id="158383"/>
    <lineage>
        <taxon>Eukaryota</taxon>
        <taxon>Viridiplantae</taxon>
        <taxon>Streptophyta</taxon>
        <taxon>Embryophyta</taxon>
        <taxon>Tracheophyta</taxon>
        <taxon>Spermatophyta</taxon>
        <taxon>Magnoliopsida</taxon>
        <taxon>eudicotyledons</taxon>
        <taxon>Gunneridae</taxon>
        <taxon>Pentapetalae</taxon>
        <taxon>asterids</taxon>
        <taxon>lamiids</taxon>
        <taxon>Lamiales</taxon>
        <taxon>Oleaceae</taxon>
        <taxon>Oleeae</taxon>
        <taxon>Olea</taxon>
    </lineage>
</organism>
<dbReference type="PROSITE" id="PS50811">
    <property type="entry name" value="WRKY"/>
    <property type="match status" value="1"/>
</dbReference>
<keyword evidence="3" id="KW-0238">DNA-binding</keyword>
<reference evidence="7 8" key="1">
    <citation type="submission" date="2019-12" db="EMBL/GenBank/DDBJ databases">
        <authorList>
            <person name="Alioto T."/>
            <person name="Alioto T."/>
            <person name="Gomez Garrido J."/>
        </authorList>
    </citation>
    <scope>NUCLEOTIDE SEQUENCE [LARGE SCALE GENOMIC DNA]</scope>
</reference>
<evidence type="ECO:0000256" key="1">
    <source>
        <dbReference type="ARBA" id="ARBA00004123"/>
    </source>
</evidence>
<evidence type="ECO:0000256" key="5">
    <source>
        <dbReference type="ARBA" id="ARBA00023242"/>
    </source>
</evidence>
<dbReference type="InterPro" id="IPR044810">
    <property type="entry name" value="WRKY_plant"/>
</dbReference>
<dbReference type="EMBL" id="CACTIH010000138">
    <property type="protein sequence ID" value="CAA2955101.1"/>
    <property type="molecule type" value="Genomic_DNA"/>
</dbReference>
<evidence type="ECO:0000256" key="2">
    <source>
        <dbReference type="ARBA" id="ARBA00023015"/>
    </source>
</evidence>
<comment type="subcellular location">
    <subcellularLocation>
        <location evidence="1">Nucleus</location>
    </subcellularLocation>
</comment>
<proteinExistence type="predicted"/>
<name>A0A8S0PS40_OLEEU</name>
<evidence type="ECO:0000313" key="7">
    <source>
        <dbReference type="EMBL" id="CAA2955101.1"/>
    </source>
</evidence>
<dbReference type="InterPro" id="IPR003657">
    <property type="entry name" value="WRKY_dom"/>
</dbReference>
<dbReference type="Gene3D" id="2.20.25.80">
    <property type="entry name" value="WRKY domain"/>
    <property type="match status" value="1"/>
</dbReference>
<evidence type="ECO:0000313" key="8">
    <source>
        <dbReference type="Proteomes" id="UP000594638"/>
    </source>
</evidence>
<feature type="domain" description="WRKY" evidence="6">
    <location>
        <begin position="79"/>
        <end position="143"/>
    </location>
</feature>
<dbReference type="Proteomes" id="UP000594638">
    <property type="component" value="Unassembled WGS sequence"/>
</dbReference>
<comment type="caution">
    <text evidence="7">The sequence shown here is derived from an EMBL/GenBank/DDBJ whole genome shotgun (WGS) entry which is preliminary data.</text>
</comment>
<protein>
    <submittedName>
        <fullName evidence="7">Probable WRKY transcription factor 75</fullName>
    </submittedName>
</protein>
<dbReference type="InterPro" id="IPR036576">
    <property type="entry name" value="WRKY_dom_sf"/>
</dbReference>
<sequence length="162" mass="18970">MENHATLFLGSSMTPFPFTLYTNIENPSNQEIRFPIAQVREVPQKKKFIQIDQNEVKQSGKKTGEKKNRTPRFAFQTRSQVDILDDGYCWRKYGQKVVKNNKFPSYYRCTYEGCNVKKQVQRQSKDKGIVVTTYEGMHTHPVQKPGDNFEQILNQMQAYHPN</sequence>
<gene>
    <name evidence="7" type="ORF">OLEA9_A104895</name>
</gene>
<dbReference type="AlphaFoldDB" id="A0A8S0PS40"/>
<keyword evidence="4" id="KW-0804">Transcription</keyword>